<proteinExistence type="predicted"/>
<sequence>MIRKSQVMWRRCCLVCLKPGHTAKKCHSSVKYLICGWRQYALLCTDLLKAPEKSRYTVTVESLDRNYSTSMSLLSHAKICSTMPRIHDETLLVELATRGIKLTDVARDTQSVRVLLLGSILTRGIEAFSSGISATETLQGWTILGHSKE</sequence>
<reference evidence="1" key="1">
    <citation type="submission" date="2020-08" db="EMBL/GenBank/DDBJ databases">
        <title>Multicomponent nature underlies the extraordinary mechanical properties of spider dragline silk.</title>
        <authorList>
            <person name="Kono N."/>
            <person name="Nakamura H."/>
            <person name="Mori M."/>
            <person name="Yoshida Y."/>
            <person name="Ohtoshi R."/>
            <person name="Malay A.D."/>
            <person name="Moran D.A.P."/>
            <person name="Tomita M."/>
            <person name="Numata K."/>
            <person name="Arakawa K."/>
        </authorList>
    </citation>
    <scope>NUCLEOTIDE SEQUENCE</scope>
</reference>
<gene>
    <name evidence="1" type="primary">X975_22733</name>
    <name evidence="1" type="ORF">NPIL_663961</name>
</gene>
<dbReference type="OrthoDB" id="6416249at2759"/>
<organism evidence="1 2">
    <name type="scientific">Nephila pilipes</name>
    <name type="common">Giant wood spider</name>
    <name type="synonym">Nephila maculata</name>
    <dbReference type="NCBI Taxonomy" id="299642"/>
    <lineage>
        <taxon>Eukaryota</taxon>
        <taxon>Metazoa</taxon>
        <taxon>Ecdysozoa</taxon>
        <taxon>Arthropoda</taxon>
        <taxon>Chelicerata</taxon>
        <taxon>Arachnida</taxon>
        <taxon>Araneae</taxon>
        <taxon>Araneomorphae</taxon>
        <taxon>Entelegynae</taxon>
        <taxon>Araneoidea</taxon>
        <taxon>Nephilidae</taxon>
        <taxon>Nephila</taxon>
    </lineage>
</organism>
<name>A0A8X6TIB1_NEPPI</name>
<dbReference type="Proteomes" id="UP000887013">
    <property type="component" value="Unassembled WGS sequence"/>
</dbReference>
<comment type="caution">
    <text evidence="1">The sequence shown here is derived from an EMBL/GenBank/DDBJ whole genome shotgun (WGS) entry which is preliminary data.</text>
</comment>
<protein>
    <submittedName>
        <fullName evidence="1">Transposable element Tc1 transposase</fullName>
    </submittedName>
</protein>
<dbReference type="EMBL" id="BMAW01057796">
    <property type="protein sequence ID" value="GFT12877.1"/>
    <property type="molecule type" value="Genomic_DNA"/>
</dbReference>
<evidence type="ECO:0000313" key="1">
    <source>
        <dbReference type="EMBL" id="GFT12877.1"/>
    </source>
</evidence>
<dbReference type="AlphaFoldDB" id="A0A8X6TIB1"/>
<accession>A0A8X6TIB1</accession>
<keyword evidence="2" id="KW-1185">Reference proteome</keyword>
<evidence type="ECO:0000313" key="2">
    <source>
        <dbReference type="Proteomes" id="UP000887013"/>
    </source>
</evidence>